<gene>
    <name evidence="1" type="ORF">PACLA_8A055962</name>
</gene>
<proteinExistence type="predicted"/>
<name>A0A7D9DH79_PARCT</name>
<reference evidence="1" key="1">
    <citation type="submission" date="2020-04" db="EMBL/GenBank/DDBJ databases">
        <authorList>
            <person name="Alioto T."/>
            <person name="Alioto T."/>
            <person name="Gomez Garrido J."/>
        </authorList>
    </citation>
    <scope>NUCLEOTIDE SEQUENCE</scope>
    <source>
        <strain evidence="1">A484AB</strain>
    </source>
</reference>
<keyword evidence="2" id="KW-1185">Reference proteome</keyword>
<dbReference type="OrthoDB" id="5982971at2759"/>
<dbReference type="PANTHER" id="PTHR31912">
    <property type="entry name" value="IP13529P"/>
    <property type="match status" value="1"/>
</dbReference>
<organism evidence="1 2">
    <name type="scientific">Paramuricea clavata</name>
    <name type="common">Red gorgonian</name>
    <name type="synonym">Violescent sea-whip</name>
    <dbReference type="NCBI Taxonomy" id="317549"/>
    <lineage>
        <taxon>Eukaryota</taxon>
        <taxon>Metazoa</taxon>
        <taxon>Cnidaria</taxon>
        <taxon>Anthozoa</taxon>
        <taxon>Octocorallia</taxon>
        <taxon>Malacalcyonacea</taxon>
        <taxon>Plexauridae</taxon>
        <taxon>Paramuricea</taxon>
    </lineage>
</organism>
<dbReference type="EMBL" id="CACRXK020000881">
    <property type="protein sequence ID" value="CAB3985513.1"/>
    <property type="molecule type" value="Genomic_DNA"/>
</dbReference>
<accession>A0A7D9DH79</accession>
<dbReference type="Proteomes" id="UP001152795">
    <property type="component" value="Unassembled WGS sequence"/>
</dbReference>
<dbReference type="PANTHER" id="PTHR31912:SF34">
    <property type="entry name" value="NOTOCHORD-RELATED PROTEIN"/>
    <property type="match status" value="1"/>
</dbReference>
<evidence type="ECO:0000313" key="2">
    <source>
        <dbReference type="Proteomes" id="UP001152795"/>
    </source>
</evidence>
<dbReference type="AlphaFoldDB" id="A0A7D9DH79"/>
<evidence type="ECO:0000313" key="1">
    <source>
        <dbReference type="EMBL" id="CAB3985513.1"/>
    </source>
</evidence>
<sequence>MRLKEIEWEICSISKWRFQPPAASHMSGVWERLIRRVKRSMKAEKGCVPQTVVNSFVNNATQIAQTSVDLLRSGVTNCLQKAGIYINTIPGLNDLFEQDNPISNPFKGIDKEPLQYKYYKEEFSLVEPQKIILGRYFVKKRKGNKLKDFEKTDDAFYIPILESLQQLLNDESILYEVENSHGRNDDFLCDLCDGKQRSNRPAASGLFDEVEVCNPLGSRANKHKLAAFYYTLGNIRPEYRSHINSIQLLGLVTSKHLKTYGVDSVLNVFMKDLHKLEQDGGYQFIIKGQPRYFAGIIAYVSGDNLGSQQLGGFKQGSQSHRKCRVCMGNATEICECFHEDGFVMQTKESYNEQCQRLNQGDHFQKTYGLNKISLLNNSRYYHVIGELTFDAMHDILEGVLQYVVKELLKVYILEKKYFTLEDLNRRVAAFDFGYHNDTNKPMPIQPQKLTSQDNSLKQHANQMWCLGLHLPFLIGDYVPEDDEHWELLCILLQTVRIIFTPVLSKHQVAYLQVLIQKLLENFKELFPECSIIPKMHYMVHMPRTMLELGPLVRSWCMRYEAKHHYFKRLAISLGNFINLPFSLSKRHQEGVSYRLQSGEGGCSSFLDKGIEVGPGKTSYIGDVDYSDLLNDEVPEINRQTSLYEAKWISVHGTKYKCGAIVHIGFDEDEFPQFWEIKEISIIDNNVAKAMFIVTRKETLRFSEHYQAYEIIAMPRQKNTRVFYSKDFTCHLPLHQIKPFRCQANYKYLTQHVRIKEDYYRTKVVTMKHSTVALLLFVLVLIQCTFVESWWFRRRRRTSSSHCRYPTSRYGNYGARSEYFYGTTSLFKGRKRFFGNWKLSHSLIMFRGKIFEWGLGKPKTYKMNRNPGHCAISWTWGSKGSSKCYRSDAETWTRNYRRRYAQIELNREAIIFARDALLEVAERLRQQSTAGNV</sequence>
<comment type="caution">
    <text evidence="1">The sequence shown here is derived from an EMBL/GenBank/DDBJ whole genome shotgun (WGS) entry which is preliminary data.</text>
</comment>
<protein>
    <submittedName>
        <fullName evidence="1">Uncharacterized protein</fullName>
    </submittedName>
</protein>